<keyword evidence="5" id="KW-0408">Iron</keyword>
<dbReference type="PANTHER" id="PTHR43756:SF5">
    <property type="entry name" value="CHOLINE MONOOXYGENASE, CHLOROPLASTIC"/>
    <property type="match status" value="1"/>
</dbReference>
<name>A0A074N316_9SPHN</name>
<comment type="cofactor">
    <cofactor evidence="1">
        <name>Fe cation</name>
        <dbReference type="ChEBI" id="CHEBI:24875"/>
    </cofactor>
</comment>
<dbReference type="PANTHER" id="PTHR43756">
    <property type="entry name" value="CHOLINE MONOOXYGENASE, CHLOROPLASTIC"/>
    <property type="match status" value="1"/>
</dbReference>
<evidence type="ECO:0000259" key="7">
    <source>
        <dbReference type="PROSITE" id="PS51296"/>
    </source>
</evidence>
<evidence type="ECO:0000313" key="9">
    <source>
        <dbReference type="Proteomes" id="UP000027866"/>
    </source>
</evidence>
<dbReference type="InterPro" id="IPR036922">
    <property type="entry name" value="Rieske_2Fe-2S_sf"/>
</dbReference>
<evidence type="ECO:0000256" key="5">
    <source>
        <dbReference type="ARBA" id="ARBA00023004"/>
    </source>
</evidence>
<evidence type="ECO:0000256" key="4">
    <source>
        <dbReference type="ARBA" id="ARBA00023002"/>
    </source>
</evidence>
<gene>
    <name evidence="8" type="ORF">EH32_01060</name>
</gene>
<keyword evidence="2" id="KW-0001">2Fe-2S</keyword>
<evidence type="ECO:0000313" key="8">
    <source>
        <dbReference type="EMBL" id="KEO92362.1"/>
    </source>
</evidence>
<feature type="domain" description="Rieske" evidence="7">
    <location>
        <begin position="64"/>
        <end position="171"/>
    </location>
</feature>
<evidence type="ECO:0000256" key="3">
    <source>
        <dbReference type="ARBA" id="ARBA00022723"/>
    </source>
</evidence>
<accession>A0A074N316</accession>
<dbReference type="InterPro" id="IPR001663">
    <property type="entry name" value="Rng_hydr_dOase-A"/>
</dbReference>
<dbReference type="Proteomes" id="UP000027866">
    <property type="component" value="Unassembled WGS sequence"/>
</dbReference>
<dbReference type="GO" id="GO:0051537">
    <property type="term" value="F:2 iron, 2 sulfur cluster binding"/>
    <property type="evidence" value="ECO:0007669"/>
    <property type="project" value="UniProtKB-KW"/>
</dbReference>
<dbReference type="PROSITE" id="PS51296">
    <property type="entry name" value="RIESKE"/>
    <property type="match status" value="1"/>
</dbReference>
<dbReference type="OrthoDB" id="7456916at2"/>
<dbReference type="SUPFAM" id="SSF50022">
    <property type="entry name" value="ISP domain"/>
    <property type="match status" value="1"/>
</dbReference>
<dbReference type="RefSeq" id="WP_034905468.1">
    <property type="nucleotide sequence ID" value="NZ_CP017057.1"/>
</dbReference>
<dbReference type="Gene3D" id="2.102.10.10">
    <property type="entry name" value="Rieske [2Fe-2S] iron-sulphur domain"/>
    <property type="match status" value="1"/>
</dbReference>
<evidence type="ECO:0000256" key="1">
    <source>
        <dbReference type="ARBA" id="ARBA00001962"/>
    </source>
</evidence>
<dbReference type="Pfam" id="PF00848">
    <property type="entry name" value="Ring_hydroxyl_A"/>
    <property type="match status" value="1"/>
</dbReference>
<dbReference type="KEGG" id="elq:Ga0102493_111519"/>
<keyword evidence="4" id="KW-0560">Oxidoreductase</keyword>
<keyword evidence="6" id="KW-0411">Iron-sulfur</keyword>
<evidence type="ECO:0000256" key="6">
    <source>
        <dbReference type="ARBA" id="ARBA00023014"/>
    </source>
</evidence>
<dbReference type="InterPro" id="IPR015879">
    <property type="entry name" value="Ring_hydroxy_dOase_asu_C_dom"/>
</dbReference>
<sequence>MPQRSPTAPQPTLDQMLAREKRPVPAVLAERGEAPVPAKPIDRRRYYDPDFAALENARLWPGTWQMACRLEDIPEIGDYILYEIADISLIVVRSDRNTVRAFFNACLHRGRALRDSDGTASEFRCPFHGFTWGIDGTCKRIVNEWDFAHVDKADFALPEAQVGVWGGFVFVCPDGCDESLADFLGPVAAAYETRGWSLAERTKVVHVQKINRCNWKIALEAFIESFHVTETHSSAAPYLGDANTQYDVWEGVPHTRMISPRGLASPNIAPMSDEEVYRAGMRPALGEEADTLTLPDSAESAREAIGAARRRALVEQGVPHAAEATDCELIDTIQYHVFPNLVCWAGWGSYLVYRFRPHGTDPDMSVMDIMFVAPGGDPEAVPEPQVVGPDASLHEAPQLGGYCTVFDEDSANLAALQRGLKTMRTKGPVTGDYQEARIRHFHAQLDKSLGNT</sequence>
<dbReference type="Pfam" id="PF00355">
    <property type="entry name" value="Rieske"/>
    <property type="match status" value="1"/>
</dbReference>
<dbReference type="EMBL" id="JMIX01000010">
    <property type="protein sequence ID" value="KEO92362.1"/>
    <property type="molecule type" value="Genomic_DNA"/>
</dbReference>
<dbReference type="AlphaFoldDB" id="A0A074N316"/>
<dbReference type="GO" id="GO:0005506">
    <property type="term" value="F:iron ion binding"/>
    <property type="evidence" value="ECO:0007669"/>
    <property type="project" value="InterPro"/>
</dbReference>
<proteinExistence type="predicted"/>
<protein>
    <recommendedName>
        <fullName evidence="7">Rieske domain-containing protein</fullName>
    </recommendedName>
</protein>
<dbReference type="Gene3D" id="3.90.380.10">
    <property type="entry name" value="Naphthalene 1,2-dioxygenase Alpha Subunit, Chain A, domain 1"/>
    <property type="match status" value="1"/>
</dbReference>
<keyword evidence="9" id="KW-1185">Reference proteome</keyword>
<dbReference type="PRINTS" id="PR00090">
    <property type="entry name" value="RNGDIOXGNASE"/>
</dbReference>
<dbReference type="SUPFAM" id="SSF55961">
    <property type="entry name" value="Bet v1-like"/>
    <property type="match status" value="1"/>
</dbReference>
<keyword evidence="3" id="KW-0479">Metal-binding</keyword>
<dbReference type="CDD" id="cd08882">
    <property type="entry name" value="RHO_alpha_C_MupW-like"/>
    <property type="match status" value="1"/>
</dbReference>
<dbReference type="PATRIC" id="fig|39960.10.peg.599"/>
<dbReference type="CDD" id="cd03469">
    <property type="entry name" value="Rieske_RO_Alpha_N"/>
    <property type="match status" value="1"/>
</dbReference>
<reference evidence="8 9" key="1">
    <citation type="submission" date="2014-04" db="EMBL/GenBank/DDBJ databases">
        <title>A comprehensive comparison of genomes of Erythrobacter spp. Strains.</title>
        <authorList>
            <person name="Zheng Q."/>
        </authorList>
    </citation>
    <scope>NUCLEOTIDE SEQUENCE [LARGE SCALE GENOMIC DNA]</scope>
    <source>
        <strain evidence="8 9">DSM 8509</strain>
    </source>
</reference>
<dbReference type="GO" id="GO:0016491">
    <property type="term" value="F:oxidoreductase activity"/>
    <property type="evidence" value="ECO:0007669"/>
    <property type="project" value="UniProtKB-KW"/>
</dbReference>
<evidence type="ECO:0000256" key="2">
    <source>
        <dbReference type="ARBA" id="ARBA00022714"/>
    </source>
</evidence>
<organism evidence="8 9">
    <name type="scientific">Erythrobacter litoralis</name>
    <dbReference type="NCBI Taxonomy" id="39960"/>
    <lineage>
        <taxon>Bacteria</taxon>
        <taxon>Pseudomonadati</taxon>
        <taxon>Pseudomonadota</taxon>
        <taxon>Alphaproteobacteria</taxon>
        <taxon>Sphingomonadales</taxon>
        <taxon>Erythrobacteraceae</taxon>
        <taxon>Erythrobacter/Porphyrobacter group</taxon>
        <taxon>Erythrobacter</taxon>
    </lineage>
</organism>
<comment type="caution">
    <text evidence="8">The sequence shown here is derived from an EMBL/GenBank/DDBJ whole genome shotgun (WGS) entry which is preliminary data.</text>
</comment>
<dbReference type="InterPro" id="IPR017941">
    <property type="entry name" value="Rieske_2Fe-2S"/>
</dbReference>